<proteinExistence type="predicted"/>
<dbReference type="AlphaFoldDB" id="A0A6N7VZ88"/>
<evidence type="ECO:0000313" key="2">
    <source>
        <dbReference type="EMBL" id="MSS88326.1"/>
    </source>
</evidence>
<keyword evidence="1" id="KW-1133">Transmembrane helix</keyword>
<comment type="caution">
    <text evidence="2">The sequence shown here is derived from an EMBL/GenBank/DDBJ whole genome shotgun (WGS) entry which is preliminary data.</text>
</comment>
<dbReference type="Proteomes" id="UP000436047">
    <property type="component" value="Unassembled WGS sequence"/>
</dbReference>
<evidence type="ECO:0000313" key="3">
    <source>
        <dbReference type="Proteomes" id="UP000436047"/>
    </source>
</evidence>
<keyword evidence="1" id="KW-0472">Membrane</keyword>
<dbReference type="Gene3D" id="3.20.20.80">
    <property type="entry name" value="Glycosidases"/>
    <property type="match status" value="1"/>
</dbReference>
<accession>A0A6N7VZ88</accession>
<feature type="transmembrane region" description="Helical" evidence="1">
    <location>
        <begin position="7"/>
        <end position="29"/>
    </location>
</feature>
<evidence type="ECO:0000256" key="1">
    <source>
        <dbReference type="SAM" id="Phobius"/>
    </source>
</evidence>
<keyword evidence="1" id="KW-0812">Transmembrane</keyword>
<dbReference type="RefSeq" id="WP_154464254.1">
    <property type="nucleotide sequence ID" value="NZ_JAXDZL010000060.1"/>
</dbReference>
<organism evidence="2 3">
    <name type="scientific">Eisenbergiella porci</name>
    <dbReference type="NCBI Taxonomy" id="2652274"/>
    <lineage>
        <taxon>Bacteria</taxon>
        <taxon>Bacillati</taxon>
        <taxon>Bacillota</taxon>
        <taxon>Clostridia</taxon>
        <taxon>Lachnospirales</taxon>
        <taxon>Lachnospiraceae</taxon>
        <taxon>Eisenbergiella</taxon>
    </lineage>
</organism>
<keyword evidence="3" id="KW-1185">Reference proteome</keyword>
<protein>
    <submittedName>
        <fullName evidence="2">Uncharacterized protein</fullName>
    </submittedName>
</protein>
<reference evidence="2 3" key="1">
    <citation type="submission" date="2019-08" db="EMBL/GenBank/DDBJ databases">
        <title>In-depth cultivation of the pig gut microbiome towards novel bacterial diversity and tailored functional studies.</title>
        <authorList>
            <person name="Wylensek D."/>
            <person name="Hitch T.C.A."/>
            <person name="Clavel T."/>
        </authorList>
    </citation>
    <scope>NUCLEOTIDE SEQUENCE [LARGE SCALE GENOMIC DNA]</scope>
    <source>
        <strain evidence="2 3">WCA-389-WT-23B</strain>
    </source>
</reference>
<name>A0A6N7VZ88_9FIRM</name>
<dbReference type="GeneID" id="86053088"/>
<sequence length="217" mass="24581">MANGTRVKIITGVVILLAAAFVLLAFYMIPRIYNLSASVDFTAGDGVYENPLMGYVNWARHPEEAQTGQLVYIDVTWAEWEPREGHFDIKGLEERNHIKRWKDEGRHAVLRFVCDMPGSEKHMDIPQWLYEKTADGIFYDTDYGKGYAPPWLRWAATAVRIPLFPMCSLEASGTGGNGIQSMRMAYRPCRTQRYAGSMPASMQTALYMPDFSYAGTM</sequence>
<dbReference type="EMBL" id="VUMI01000010">
    <property type="protein sequence ID" value="MSS88326.1"/>
    <property type="molecule type" value="Genomic_DNA"/>
</dbReference>
<gene>
    <name evidence="2" type="ORF">FYJ45_08480</name>
</gene>